<proteinExistence type="predicted"/>
<dbReference type="CDD" id="cd17324">
    <property type="entry name" value="MFS_NepI_like"/>
    <property type="match status" value="1"/>
</dbReference>
<feature type="transmembrane region" description="Helical" evidence="6">
    <location>
        <begin position="152"/>
        <end position="170"/>
    </location>
</feature>
<feature type="transmembrane region" description="Helical" evidence="6">
    <location>
        <begin position="314"/>
        <end position="334"/>
    </location>
</feature>
<feature type="transmembrane region" description="Helical" evidence="6">
    <location>
        <begin position="32"/>
        <end position="54"/>
    </location>
</feature>
<dbReference type="GO" id="GO:0005886">
    <property type="term" value="C:plasma membrane"/>
    <property type="evidence" value="ECO:0007669"/>
    <property type="project" value="UniProtKB-SubCell"/>
</dbReference>
<evidence type="ECO:0000259" key="7">
    <source>
        <dbReference type="PROSITE" id="PS50850"/>
    </source>
</evidence>
<evidence type="ECO:0000313" key="8">
    <source>
        <dbReference type="EMBL" id="SMY12657.1"/>
    </source>
</evidence>
<feature type="transmembrane region" description="Helical" evidence="6">
    <location>
        <begin position="258"/>
        <end position="278"/>
    </location>
</feature>
<name>A0A2H1L6Y0_9MICO</name>
<dbReference type="InterPro" id="IPR036259">
    <property type="entry name" value="MFS_trans_sf"/>
</dbReference>
<dbReference type="PROSITE" id="PS50850">
    <property type="entry name" value="MFS"/>
    <property type="match status" value="1"/>
</dbReference>
<feature type="transmembrane region" description="Helical" evidence="6">
    <location>
        <begin position="117"/>
        <end position="140"/>
    </location>
</feature>
<dbReference type="InterPro" id="IPR050189">
    <property type="entry name" value="MFS_Efflux_Transporters"/>
</dbReference>
<organism evidence="8 9">
    <name type="scientific">Brevibacterium jeotgali</name>
    <dbReference type="NCBI Taxonomy" id="1262550"/>
    <lineage>
        <taxon>Bacteria</taxon>
        <taxon>Bacillati</taxon>
        <taxon>Actinomycetota</taxon>
        <taxon>Actinomycetes</taxon>
        <taxon>Micrococcales</taxon>
        <taxon>Brevibacteriaceae</taxon>
        <taxon>Brevibacterium</taxon>
    </lineage>
</organism>
<dbReference type="PANTHER" id="PTHR43124:SF3">
    <property type="entry name" value="CHLORAMPHENICOL EFFLUX PUMP RV0191"/>
    <property type="match status" value="1"/>
</dbReference>
<dbReference type="Pfam" id="PF07690">
    <property type="entry name" value="MFS_1"/>
    <property type="match status" value="1"/>
</dbReference>
<accession>A0A2H1L6Y0</accession>
<feature type="transmembrane region" description="Helical" evidence="6">
    <location>
        <begin position="66"/>
        <end position="87"/>
    </location>
</feature>
<feature type="transmembrane region" description="Helical" evidence="6">
    <location>
        <begin position="225"/>
        <end position="246"/>
    </location>
</feature>
<sequence length="402" mass="41010">MSTTPRGPGYLRLASELTVDSHRLTGLRLGTLAFALFVVGTNAFVVAGVLPAIGESLSVTPTLVSYAISAYAVLVAILAPVFSTLLAHVPPERVMAVGMIVFAVGTGASALSPNYLVFFIARAVAGIGAAGLVPLATAIAPRLAEPGKQGRAMAVVALGFTMAVALGSPVGTGLAEITNWRVAIGGLAVLGAVLGIAIAPLLRGVPRNPKVALAERLGVLTDPRVIMGVIAIMMMIMSFNLIYVFSSEVTLRVTDGDGAILAVLLLVFGLSGAVGNQLGGWLIDTWGDVTTMRIALVIEIGAFLLMLVTLDSLAGTALVFALWGASGFSSVVALQHRLASLRPQHSGIILSWYSTGMYVGISLAPVIGAAVLLGQGPAGLAVAAAIAAAIALLMTTPVRSRS</sequence>
<dbReference type="AlphaFoldDB" id="A0A2H1L6Y0"/>
<dbReference type="InterPro" id="IPR011701">
    <property type="entry name" value="MFS"/>
</dbReference>
<dbReference type="Proteomes" id="UP000234462">
    <property type="component" value="Unassembled WGS sequence"/>
</dbReference>
<feature type="transmembrane region" description="Helical" evidence="6">
    <location>
        <begin position="290"/>
        <end position="308"/>
    </location>
</feature>
<keyword evidence="9" id="KW-1185">Reference proteome</keyword>
<comment type="subcellular location">
    <subcellularLocation>
        <location evidence="1">Cell membrane</location>
        <topology evidence="1">Multi-pass membrane protein</topology>
    </subcellularLocation>
</comment>
<evidence type="ECO:0000256" key="1">
    <source>
        <dbReference type="ARBA" id="ARBA00004651"/>
    </source>
</evidence>
<feature type="transmembrane region" description="Helical" evidence="6">
    <location>
        <begin position="94"/>
        <end position="111"/>
    </location>
</feature>
<evidence type="ECO:0000256" key="3">
    <source>
        <dbReference type="ARBA" id="ARBA00022692"/>
    </source>
</evidence>
<feature type="transmembrane region" description="Helical" evidence="6">
    <location>
        <begin position="378"/>
        <end position="398"/>
    </location>
</feature>
<dbReference type="InterPro" id="IPR020846">
    <property type="entry name" value="MFS_dom"/>
</dbReference>
<keyword evidence="3 6" id="KW-0812">Transmembrane</keyword>
<feature type="transmembrane region" description="Helical" evidence="6">
    <location>
        <begin position="182"/>
        <end position="205"/>
    </location>
</feature>
<dbReference type="PANTHER" id="PTHR43124">
    <property type="entry name" value="PURINE EFFLUX PUMP PBUE"/>
    <property type="match status" value="1"/>
</dbReference>
<reference evidence="9" key="1">
    <citation type="submission" date="2017-03" db="EMBL/GenBank/DDBJ databases">
        <authorList>
            <person name="Monnet C."/>
        </authorList>
    </citation>
    <scope>NUCLEOTIDE SEQUENCE [LARGE SCALE GENOMIC DNA]</scope>
    <source>
        <strain evidence="9">SJ5-8</strain>
    </source>
</reference>
<dbReference type="GO" id="GO:0022857">
    <property type="term" value="F:transmembrane transporter activity"/>
    <property type="evidence" value="ECO:0007669"/>
    <property type="project" value="InterPro"/>
</dbReference>
<dbReference type="RefSeq" id="WP_180951932.1">
    <property type="nucleotide sequence ID" value="NZ_FXZM01000011.1"/>
</dbReference>
<evidence type="ECO:0000256" key="5">
    <source>
        <dbReference type="ARBA" id="ARBA00023136"/>
    </source>
</evidence>
<keyword evidence="4 6" id="KW-1133">Transmembrane helix</keyword>
<dbReference type="Gene3D" id="1.20.1250.20">
    <property type="entry name" value="MFS general substrate transporter like domains"/>
    <property type="match status" value="1"/>
</dbReference>
<dbReference type="SUPFAM" id="SSF103473">
    <property type="entry name" value="MFS general substrate transporter"/>
    <property type="match status" value="1"/>
</dbReference>
<evidence type="ECO:0000313" key="9">
    <source>
        <dbReference type="Proteomes" id="UP000234462"/>
    </source>
</evidence>
<evidence type="ECO:0000256" key="6">
    <source>
        <dbReference type="SAM" id="Phobius"/>
    </source>
</evidence>
<dbReference type="EMBL" id="FXZM01000011">
    <property type="protein sequence ID" value="SMY12657.1"/>
    <property type="molecule type" value="Genomic_DNA"/>
</dbReference>
<keyword evidence="5 6" id="KW-0472">Membrane</keyword>
<feature type="transmembrane region" description="Helical" evidence="6">
    <location>
        <begin position="346"/>
        <end position="372"/>
    </location>
</feature>
<feature type="domain" description="Major facilitator superfamily (MFS) profile" evidence="7">
    <location>
        <begin position="28"/>
        <end position="402"/>
    </location>
</feature>
<gene>
    <name evidence="8" type="ORF">BJEO58_02257</name>
</gene>
<keyword evidence="2" id="KW-1003">Cell membrane</keyword>
<protein>
    <submittedName>
        <fullName evidence="8">Predicted arabinose efflux permease, MFS family</fullName>
    </submittedName>
</protein>
<evidence type="ECO:0000256" key="2">
    <source>
        <dbReference type="ARBA" id="ARBA00022475"/>
    </source>
</evidence>
<evidence type="ECO:0000256" key="4">
    <source>
        <dbReference type="ARBA" id="ARBA00022989"/>
    </source>
</evidence>